<sequence>MRQCFCQSRKIAFNRLLPLPHAYTAHPFDNLCRIDVIGCGYSAFFSGGITWMGSGVLQSKLKRWWMNRSVSDDGILVNHANWNIGGKREGLDRFLSIVLY</sequence>
<keyword evidence="2" id="KW-1185">Reference proteome</keyword>
<comment type="caution">
    <text evidence="1">The sequence shown here is derived from an EMBL/GenBank/DDBJ whole genome shotgun (WGS) entry which is preliminary data.</text>
</comment>
<accession>A0A4Y2BID1</accession>
<protein>
    <submittedName>
        <fullName evidence="1">Uncharacterized protein</fullName>
    </submittedName>
</protein>
<proteinExistence type="predicted"/>
<organism evidence="1 2">
    <name type="scientific">Araneus ventricosus</name>
    <name type="common">Orbweaver spider</name>
    <name type="synonym">Epeira ventricosa</name>
    <dbReference type="NCBI Taxonomy" id="182803"/>
    <lineage>
        <taxon>Eukaryota</taxon>
        <taxon>Metazoa</taxon>
        <taxon>Ecdysozoa</taxon>
        <taxon>Arthropoda</taxon>
        <taxon>Chelicerata</taxon>
        <taxon>Arachnida</taxon>
        <taxon>Araneae</taxon>
        <taxon>Araneomorphae</taxon>
        <taxon>Entelegynae</taxon>
        <taxon>Araneoidea</taxon>
        <taxon>Araneidae</taxon>
        <taxon>Araneus</taxon>
    </lineage>
</organism>
<evidence type="ECO:0000313" key="1">
    <source>
        <dbReference type="EMBL" id="GBL91477.1"/>
    </source>
</evidence>
<dbReference type="Proteomes" id="UP000499080">
    <property type="component" value="Unassembled WGS sequence"/>
</dbReference>
<name>A0A4Y2BID1_ARAVE</name>
<gene>
    <name evidence="1" type="ORF">AVEN_136955_1</name>
</gene>
<dbReference type="EMBL" id="BGPR01000079">
    <property type="protein sequence ID" value="GBL91477.1"/>
    <property type="molecule type" value="Genomic_DNA"/>
</dbReference>
<dbReference type="AlphaFoldDB" id="A0A4Y2BID1"/>
<reference evidence="1 2" key="1">
    <citation type="journal article" date="2019" name="Sci. Rep.">
        <title>Orb-weaving spider Araneus ventricosus genome elucidates the spidroin gene catalogue.</title>
        <authorList>
            <person name="Kono N."/>
            <person name="Nakamura H."/>
            <person name="Ohtoshi R."/>
            <person name="Moran D.A.P."/>
            <person name="Shinohara A."/>
            <person name="Yoshida Y."/>
            <person name="Fujiwara M."/>
            <person name="Mori M."/>
            <person name="Tomita M."/>
            <person name="Arakawa K."/>
        </authorList>
    </citation>
    <scope>NUCLEOTIDE SEQUENCE [LARGE SCALE GENOMIC DNA]</scope>
</reference>
<evidence type="ECO:0000313" key="2">
    <source>
        <dbReference type="Proteomes" id="UP000499080"/>
    </source>
</evidence>